<dbReference type="AlphaFoldDB" id="M7T4M1"/>
<dbReference type="GO" id="GO:0005524">
    <property type="term" value="F:ATP binding"/>
    <property type="evidence" value="ECO:0007669"/>
    <property type="project" value="UniProtKB-UniRule"/>
</dbReference>
<sequence>MCDGLKLKPFNFQGPQKIEFLEHLGEGLYAHVFKVKILGKIYALKLFRFVYDHNWPSPASDTDLEDRELMSAFYNYSEPFSCECRAFGRLQGAGHEELAVRCFGYVLLHEEHEHALMIRFSDLKLDFNGDIEYPGGEDMRSRFLGKDGRASPIRGVVKDFGLEDEENLRPTLMRKIFRDVIKLQQLGIFRIDVATR</sequence>
<evidence type="ECO:0008006" key="4">
    <source>
        <dbReference type="Google" id="ProtNLM"/>
    </source>
</evidence>
<evidence type="ECO:0000313" key="2">
    <source>
        <dbReference type="EMBL" id="EMR71838.1"/>
    </source>
</evidence>
<dbReference type="Pfam" id="PF13095">
    <property type="entry name" value="FTA2"/>
    <property type="match status" value="1"/>
</dbReference>
<reference evidence="3" key="1">
    <citation type="journal article" date="2013" name="Genome Announc.">
        <title>Draft genome sequence of the grapevine dieback fungus Eutypa lata UCR-EL1.</title>
        <authorList>
            <person name="Blanco-Ulate B."/>
            <person name="Rolshausen P.E."/>
            <person name="Cantu D."/>
        </authorList>
    </citation>
    <scope>NUCLEOTIDE SEQUENCE [LARGE SCALE GENOMIC DNA]</scope>
    <source>
        <strain evidence="3">UCR-EL1</strain>
    </source>
</reference>
<dbReference type="HOGENOM" id="CLU_042091_2_0_1"/>
<dbReference type="InterPro" id="IPR017441">
    <property type="entry name" value="Protein_kinase_ATP_BS"/>
</dbReference>
<accession>M7T4M1</accession>
<dbReference type="EMBL" id="KB705567">
    <property type="protein sequence ID" value="EMR71838.1"/>
    <property type="molecule type" value="Genomic_DNA"/>
</dbReference>
<evidence type="ECO:0000256" key="1">
    <source>
        <dbReference type="PROSITE-ProRule" id="PRU10141"/>
    </source>
</evidence>
<dbReference type="eggNOG" id="ENOG502T2GP">
    <property type="taxonomic scope" value="Eukaryota"/>
</dbReference>
<keyword evidence="3" id="KW-1185">Reference proteome</keyword>
<dbReference type="PROSITE" id="PS00107">
    <property type="entry name" value="PROTEIN_KINASE_ATP"/>
    <property type="match status" value="1"/>
</dbReference>
<protein>
    <recommendedName>
        <fullName evidence="4">Protein kinase domain-containing protein</fullName>
    </recommendedName>
</protein>
<feature type="binding site" evidence="1">
    <location>
        <position position="45"/>
    </location>
    <ligand>
        <name>ATP</name>
        <dbReference type="ChEBI" id="CHEBI:30616"/>
    </ligand>
</feature>
<keyword evidence="1" id="KW-0547">Nucleotide-binding</keyword>
<proteinExistence type="predicted"/>
<keyword evidence="1" id="KW-0067">ATP-binding</keyword>
<evidence type="ECO:0000313" key="3">
    <source>
        <dbReference type="Proteomes" id="UP000012174"/>
    </source>
</evidence>
<organism evidence="2 3">
    <name type="scientific">Eutypa lata (strain UCR-EL1)</name>
    <name type="common">Grapevine dieback disease fungus</name>
    <name type="synonym">Eutypa armeniacae</name>
    <dbReference type="NCBI Taxonomy" id="1287681"/>
    <lineage>
        <taxon>Eukaryota</taxon>
        <taxon>Fungi</taxon>
        <taxon>Dikarya</taxon>
        <taxon>Ascomycota</taxon>
        <taxon>Pezizomycotina</taxon>
        <taxon>Sordariomycetes</taxon>
        <taxon>Xylariomycetidae</taxon>
        <taxon>Xylariales</taxon>
        <taxon>Diatrypaceae</taxon>
        <taxon>Eutypa</taxon>
    </lineage>
</organism>
<dbReference type="InterPro" id="IPR025213">
    <property type="entry name" value="Sim4_Fta2"/>
</dbReference>
<gene>
    <name evidence="2" type="ORF">UCREL1_1113</name>
</gene>
<dbReference type="OrthoDB" id="3432781at2759"/>
<dbReference type="Proteomes" id="UP000012174">
    <property type="component" value="Unassembled WGS sequence"/>
</dbReference>
<name>M7T4M1_EUTLA</name>
<dbReference type="KEGG" id="ela:UCREL1_1113"/>